<evidence type="ECO:0000256" key="1">
    <source>
        <dbReference type="SAM" id="MobiDB-lite"/>
    </source>
</evidence>
<protein>
    <submittedName>
        <fullName evidence="2">Uncharacterized protein</fullName>
    </submittedName>
</protein>
<keyword evidence="3" id="KW-1185">Reference proteome</keyword>
<evidence type="ECO:0000313" key="2">
    <source>
        <dbReference type="EMBL" id="MPC44412.1"/>
    </source>
</evidence>
<evidence type="ECO:0000313" key="3">
    <source>
        <dbReference type="Proteomes" id="UP000324222"/>
    </source>
</evidence>
<comment type="caution">
    <text evidence="2">The sequence shown here is derived from an EMBL/GenBank/DDBJ whole genome shotgun (WGS) entry which is preliminary data.</text>
</comment>
<name>A0A5B7FD81_PORTR</name>
<dbReference type="AlphaFoldDB" id="A0A5B7FD81"/>
<organism evidence="2 3">
    <name type="scientific">Portunus trituberculatus</name>
    <name type="common">Swimming crab</name>
    <name type="synonym">Neptunus trituberculatus</name>
    <dbReference type="NCBI Taxonomy" id="210409"/>
    <lineage>
        <taxon>Eukaryota</taxon>
        <taxon>Metazoa</taxon>
        <taxon>Ecdysozoa</taxon>
        <taxon>Arthropoda</taxon>
        <taxon>Crustacea</taxon>
        <taxon>Multicrustacea</taxon>
        <taxon>Malacostraca</taxon>
        <taxon>Eumalacostraca</taxon>
        <taxon>Eucarida</taxon>
        <taxon>Decapoda</taxon>
        <taxon>Pleocyemata</taxon>
        <taxon>Brachyura</taxon>
        <taxon>Eubrachyura</taxon>
        <taxon>Portunoidea</taxon>
        <taxon>Portunidae</taxon>
        <taxon>Portuninae</taxon>
        <taxon>Portunus</taxon>
    </lineage>
</organism>
<feature type="region of interest" description="Disordered" evidence="1">
    <location>
        <begin position="1"/>
        <end position="20"/>
    </location>
</feature>
<dbReference type="Proteomes" id="UP000324222">
    <property type="component" value="Unassembled WGS sequence"/>
</dbReference>
<gene>
    <name evidence="2" type="ORF">E2C01_038085</name>
</gene>
<reference evidence="2 3" key="1">
    <citation type="submission" date="2019-05" db="EMBL/GenBank/DDBJ databases">
        <title>Another draft genome of Portunus trituberculatus and its Hox gene families provides insights of decapod evolution.</title>
        <authorList>
            <person name="Jeong J.-H."/>
            <person name="Song I."/>
            <person name="Kim S."/>
            <person name="Choi T."/>
            <person name="Kim D."/>
            <person name="Ryu S."/>
            <person name="Kim W."/>
        </authorList>
    </citation>
    <scope>NUCLEOTIDE SEQUENCE [LARGE SCALE GENOMIC DNA]</scope>
    <source>
        <tissue evidence="2">Muscle</tissue>
    </source>
</reference>
<proteinExistence type="predicted"/>
<sequence>MMRDAAVASSTEPKLSGTWLPQPAEDQQQVVNLFQPAYWQSVYTNLMIDAHNFEQGKSRVVGKKCLSDSGLWET</sequence>
<dbReference type="EMBL" id="VSRR010006272">
    <property type="protein sequence ID" value="MPC44412.1"/>
    <property type="molecule type" value="Genomic_DNA"/>
</dbReference>
<accession>A0A5B7FD81</accession>